<feature type="compositionally biased region" description="Low complexity" evidence="1">
    <location>
        <begin position="67"/>
        <end position="85"/>
    </location>
</feature>
<feature type="region of interest" description="Disordered" evidence="1">
    <location>
        <begin position="25"/>
        <end position="92"/>
    </location>
</feature>
<dbReference type="RefSeq" id="WP_369779728.1">
    <property type="nucleotide sequence ID" value="NZ_CP165727.1"/>
</dbReference>
<feature type="region of interest" description="Disordered" evidence="1">
    <location>
        <begin position="151"/>
        <end position="171"/>
    </location>
</feature>
<dbReference type="AlphaFoldDB" id="A0AB39YGK4"/>
<evidence type="ECO:0000256" key="1">
    <source>
        <dbReference type="SAM" id="MobiDB-lite"/>
    </source>
</evidence>
<proteinExistence type="predicted"/>
<evidence type="ECO:0000313" key="2">
    <source>
        <dbReference type="EMBL" id="XDV68121.1"/>
    </source>
</evidence>
<feature type="compositionally biased region" description="Low complexity" evidence="1">
    <location>
        <begin position="36"/>
        <end position="46"/>
    </location>
</feature>
<feature type="compositionally biased region" description="Gly residues" evidence="1">
    <location>
        <begin position="47"/>
        <end position="66"/>
    </location>
</feature>
<organism evidence="2">
    <name type="scientific">Streptomyces sp. R33</name>
    <dbReference type="NCBI Taxonomy" id="3238629"/>
    <lineage>
        <taxon>Bacteria</taxon>
        <taxon>Bacillati</taxon>
        <taxon>Actinomycetota</taxon>
        <taxon>Actinomycetes</taxon>
        <taxon>Kitasatosporales</taxon>
        <taxon>Streptomycetaceae</taxon>
        <taxon>Streptomyces</taxon>
    </lineage>
</organism>
<dbReference type="EMBL" id="CP165727">
    <property type="protein sequence ID" value="XDV68121.1"/>
    <property type="molecule type" value="Genomic_DNA"/>
</dbReference>
<name>A0AB39YGK4_9ACTN</name>
<gene>
    <name evidence="2" type="ORF">AB5J51_36930</name>
</gene>
<sequence>MKLRHVRAIAVFGIAVVALTGARGSHGASCGGGHGSSSSHSSSSGGSSSGTTGGTTGTTTTSGGGSDSSSGTSSGTPSVTGGSSSANKAERDIKIDKCRLDDSGKNLVARLTVTNSGSLSYTYNITMKFEGAPGSNAVAATARVTNLTVKAGGTQQAEATTPYTGKGNGSEYKECVVSSATKTAS</sequence>
<accession>A0AB39YGK4</accession>
<reference evidence="2" key="1">
    <citation type="submission" date="2024-08" db="EMBL/GenBank/DDBJ databases">
        <authorList>
            <person name="Yu S.T."/>
        </authorList>
    </citation>
    <scope>NUCLEOTIDE SEQUENCE</scope>
    <source>
        <strain evidence="2">R33</strain>
    </source>
</reference>
<protein>
    <submittedName>
        <fullName evidence="2">Uncharacterized protein</fullName>
    </submittedName>
</protein>
<feature type="compositionally biased region" description="Polar residues" evidence="1">
    <location>
        <begin position="151"/>
        <end position="163"/>
    </location>
</feature>